<dbReference type="InterPro" id="IPR011990">
    <property type="entry name" value="TPR-like_helical_dom_sf"/>
</dbReference>
<dbReference type="AlphaFoldDB" id="A0A1H3K7T9"/>
<dbReference type="EMBL" id="FNPK01000011">
    <property type="protein sequence ID" value="SDY48256.1"/>
    <property type="molecule type" value="Genomic_DNA"/>
</dbReference>
<evidence type="ECO:0000313" key="2">
    <source>
        <dbReference type="Proteomes" id="UP000199035"/>
    </source>
</evidence>
<dbReference type="Proteomes" id="UP000199035">
    <property type="component" value="Unassembled WGS sequence"/>
</dbReference>
<name>A0A1H3K7T9_9GAMM</name>
<reference evidence="2" key="1">
    <citation type="submission" date="2016-10" db="EMBL/GenBank/DDBJ databases">
        <authorList>
            <person name="Varghese N."/>
            <person name="Submissions S."/>
        </authorList>
    </citation>
    <scope>NUCLEOTIDE SEQUENCE [LARGE SCALE GENOMIC DNA]</scope>
    <source>
        <strain evidence="2">ANC 5109</strain>
    </source>
</reference>
<gene>
    <name evidence="1" type="ORF">SAMN05421643_111102</name>
</gene>
<dbReference type="RefSeq" id="WP_092690402.1">
    <property type="nucleotide sequence ID" value="NZ_FNPK01000011.1"/>
</dbReference>
<accession>A0A1H3K7T9</accession>
<evidence type="ECO:0008006" key="3">
    <source>
        <dbReference type="Google" id="ProtNLM"/>
    </source>
</evidence>
<dbReference type="PROSITE" id="PS51257">
    <property type="entry name" value="PROKAR_LIPOPROTEIN"/>
    <property type="match status" value="1"/>
</dbReference>
<organism evidence="1 2">
    <name type="scientific">Acinetobacter kyonggiensis</name>
    <dbReference type="NCBI Taxonomy" id="595670"/>
    <lineage>
        <taxon>Bacteria</taxon>
        <taxon>Pseudomonadati</taxon>
        <taxon>Pseudomonadota</taxon>
        <taxon>Gammaproteobacteria</taxon>
        <taxon>Moraxellales</taxon>
        <taxon>Moraxellaceae</taxon>
        <taxon>Acinetobacter</taxon>
    </lineage>
</organism>
<evidence type="ECO:0000313" key="1">
    <source>
        <dbReference type="EMBL" id="SDY48256.1"/>
    </source>
</evidence>
<dbReference type="STRING" id="595670.SAMN05421643_111102"/>
<keyword evidence="2" id="KW-1185">Reference proteome</keyword>
<proteinExistence type="predicted"/>
<sequence>MNVRFSKYKQIAIGLGLIGLVGCQSLPTPQQPEVEKKPSTEKKTIKKSDGVVITPYDREEIQRKKMQVVIPEQRSKQQFEDGRQLPAFKKLMQKTQQAYTQGKWNEAEAAALQAQRLAPQSAETFLYLALVAQKKNKPANAEALAQRGLSYAQSNAMKKQLWQVILKAAQQQKDQKMIQQAQKALKSL</sequence>
<dbReference type="Gene3D" id="1.25.40.10">
    <property type="entry name" value="Tetratricopeptide repeat domain"/>
    <property type="match status" value="1"/>
</dbReference>
<protein>
    <recommendedName>
        <fullName evidence="3">Tetratricopeptide repeat-containing protein</fullName>
    </recommendedName>
</protein>
<dbReference type="SUPFAM" id="SSF48452">
    <property type="entry name" value="TPR-like"/>
    <property type="match status" value="1"/>
</dbReference>